<proteinExistence type="predicted"/>
<dbReference type="InterPro" id="IPR008984">
    <property type="entry name" value="SMAD_FHA_dom_sf"/>
</dbReference>
<protein>
    <recommendedName>
        <fullName evidence="2">Interferon regulatory factor-3 domain-containing protein</fullName>
    </recommendedName>
</protein>
<organism evidence="3 4">
    <name type="scientific">Stichopus japonicus</name>
    <name type="common">Sea cucumber</name>
    <dbReference type="NCBI Taxonomy" id="307972"/>
    <lineage>
        <taxon>Eukaryota</taxon>
        <taxon>Metazoa</taxon>
        <taxon>Echinodermata</taxon>
        <taxon>Eleutherozoa</taxon>
        <taxon>Echinozoa</taxon>
        <taxon>Holothuroidea</taxon>
        <taxon>Aspidochirotacea</taxon>
        <taxon>Aspidochirotida</taxon>
        <taxon>Stichopodidae</taxon>
        <taxon>Apostichopus</taxon>
    </lineage>
</organism>
<keyword evidence="4" id="KW-1185">Reference proteome</keyword>
<dbReference type="GO" id="GO:0000981">
    <property type="term" value="F:DNA-binding transcription factor activity, RNA polymerase II-specific"/>
    <property type="evidence" value="ECO:0007669"/>
    <property type="project" value="TreeGrafter"/>
</dbReference>
<dbReference type="Proteomes" id="UP000230750">
    <property type="component" value="Unassembled WGS sequence"/>
</dbReference>
<reference evidence="3 4" key="1">
    <citation type="journal article" date="2017" name="PLoS Biol.">
        <title>The sea cucumber genome provides insights into morphological evolution and visceral regeneration.</title>
        <authorList>
            <person name="Zhang X."/>
            <person name="Sun L."/>
            <person name="Yuan J."/>
            <person name="Sun Y."/>
            <person name="Gao Y."/>
            <person name="Zhang L."/>
            <person name="Li S."/>
            <person name="Dai H."/>
            <person name="Hamel J.F."/>
            <person name="Liu C."/>
            <person name="Yu Y."/>
            <person name="Liu S."/>
            <person name="Lin W."/>
            <person name="Guo K."/>
            <person name="Jin S."/>
            <person name="Xu P."/>
            <person name="Storey K.B."/>
            <person name="Huan P."/>
            <person name="Zhang T."/>
            <person name="Zhou Y."/>
            <person name="Zhang J."/>
            <person name="Lin C."/>
            <person name="Li X."/>
            <person name="Xing L."/>
            <person name="Huo D."/>
            <person name="Sun M."/>
            <person name="Wang L."/>
            <person name="Mercier A."/>
            <person name="Li F."/>
            <person name="Yang H."/>
            <person name="Xiang J."/>
        </authorList>
    </citation>
    <scope>NUCLEOTIDE SEQUENCE [LARGE SCALE GENOMIC DNA]</scope>
    <source>
        <strain evidence="3">Shaxun</strain>
        <tissue evidence="3">Muscle</tissue>
    </source>
</reference>
<gene>
    <name evidence="3" type="ORF">BSL78_12605</name>
</gene>
<evidence type="ECO:0000313" key="4">
    <source>
        <dbReference type="Proteomes" id="UP000230750"/>
    </source>
</evidence>
<dbReference type="EMBL" id="MRZV01000418">
    <property type="protein sequence ID" value="PIK50476.1"/>
    <property type="molecule type" value="Genomic_DNA"/>
</dbReference>
<sequence>MSPDQDMQDAETYTEPCIYQETSSAQIITDPSRGITRKFLSSASISLSSEGTEIPQILDQIRMEGDNAPLPQLRISSGDFNVDSQPAHQMPVMSPDSGHLGAADNPSSMNPVMEPSPTIHRPETNDVAPSRNDDSSASRINAAADPNNGLPSACKMKLMVSYLSSKHTIEKEYDVSLPGGILLFHEKVPRDIPQGYHFIRFPPLPQAEKANDDLSLNPKEKKNIRNILENMQGGLQIRCHQGCIYATRRSKAKIFYTSVETGVDTSLELPRCQETMIFNGVSYSKTLMHGYLHVIESSPALAANESNRQFAHHMNPTIYFTFAQKWCPGTVPLNKTLVWAKLTPSLARELWDGLCHPSANNLASVNSYSGLIQISAVDSDELNKVEIMEQ</sequence>
<dbReference type="SUPFAM" id="SSF49879">
    <property type="entry name" value="SMAD/FHA domain"/>
    <property type="match status" value="1"/>
</dbReference>
<dbReference type="SMR" id="A0A2G8KR46"/>
<evidence type="ECO:0000256" key="1">
    <source>
        <dbReference type="SAM" id="MobiDB-lite"/>
    </source>
</evidence>
<dbReference type="PANTHER" id="PTHR11949:SF17">
    <property type="entry name" value="IRF TRYPTOPHAN PENTAD REPEAT DOMAIN-CONTAINING PROTEIN"/>
    <property type="match status" value="1"/>
</dbReference>
<feature type="compositionally biased region" description="Polar residues" evidence="1">
    <location>
        <begin position="78"/>
        <end position="87"/>
    </location>
</feature>
<dbReference type="Pfam" id="PF10401">
    <property type="entry name" value="IRF-3"/>
    <property type="match status" value="1"/>
</dbReference>
<comment type="caution">
    <text evidence="3">The sequence shown here is derived from an EMBL/GenBank/DDBJ whole genome shotgun (WGS) entry which is preliminary data.</text>
</comment>
<name>A0A2G8KR46_STIJA</name>
<accession>A0A2G8KR46</accession>
<dbReference type="GO" id="GO:0000978">
    <property type="term" value="F:RNA polymerase II cis-regulatory region sequence-specific DNA binding"/>
    <property type="evidence" value="ECO:0007669"/>
    <property type="project" value="TreeGrafter"/>
</dbReference>
<feature type="domain" description="Interferon regulatory factor-3" evidence="2">
    <location>
        <begin position="153"/>
        <end position="355"/>
    </location>
</feature>
<feature type="region of interest" description="Disordered" evidence="1">
    <location>
        <begin position="78"/>
        <end position="146"/>
    </location>
</feature>
<dbReference type="PANTHER" id="PTHR11949">
    <property type="entry name" value="INTERFERON REGULATORY FACTOR"/>
    <property type="match status" value="1"/>
</dbReference>
<dbReference type="InterPro" id="IPR017855">
    <property type="entry name" value="SMAD-like_dom_sf"/>
</dbReference>
<evidence type="ECO:0000259" key="2">
    <source>
        <dbReference type="SMART" id="SM01243"/>
    </source>
</evidence>
<dbReference type="OrthoDB" id="9836034at2759"/>
<dbReference type="AlphaFoldDB" id="A0A2G8KR46"/>
<dbReference type="SMART" id="SM01243">
    <property type="entry name" value="IRF-3"/>
    <property type="match status" value="1"/>
</dbReference>
<evidence type="ECO:0000313" key="3">
    <source>
        <dbReference type="EMBL" id="PIK50476.1"/>
    </source>
</evidence>
<dbReference type="InterPro" id="IPR019471">
    <property type="entry name" value="Interferon_reg_factor-3"/>
</dbReference>
<dbReference type="Gene3D" id="2.60.200.10">
    <property type="match status" value="1"/>
</dbReference>
<dbReference type="GO" id="GO:0005634">
    <property type="term" value="C:nucleus"/>
    <property type="evidence" value="ECO:0007669"/>
    <property type="project" value="TreeGrafter"/>
</dbReference>